<feature type="signal peptide" evidence="1">
    <location>
        <begin position="1"/>
        <end position="24"/>
    </location>
</feature>
<proteinExistence type="predicted"/>
<accession>A0A6B0UH27</accession>
<dbReference type="AlphaFoldDB" id="A0A6B0UH27"/>
<feature type="chain" id="PRO_5025531949" evidence="1">
    <location>
        <begin position="25"/>
        <end position="103"/>
    </location>
</feature>
<evidence type="ECO:0000313" key="2">
    <source>
        <dbReference type="EMBL" id="MXU88625.1"/>
    </source>
</evidence>
<name>A0A6B0UH27_IXORI</name>
<organism evidence="2">
    <name type="scientific">Ixodes ricinus</name>
    <name type="common">Common tick</name>
    <name type="synonym">Acarus ricinus</name>
    <dbReference type="NCBI Taxonomy" id="34613"/>
    <lineage>
        <taxon>Eukaryota</taxon>
        <taxon>Metazoa</taxon>
        <taxon>Ecdysozoa</taxon>
        <taxon>Arthropoda</taxon>
        <taxon>Chelicerata</taxon>
        <taxon>Arachnida</taxon>
        <taxon>Acari</taxon>
        <taxon>Parasitiformes</taxon>
        <taxon>Ixodida</taxon>
        <taxon>Ixodoidea</taxon>
        <taxon>Ixodidae</taxon>
        <taxon>Ixodinae</taxon>
        <taxon>Ixodes</taxon>
    </lineage>
</organism>
<reference evidence="2" key="1">
    <citation type="submission" date="2019-12" db="EMBL/GenBank/DDBJ databases">
        <title>An insight into the sialome of adult female Ixodes ricinus ticks feeding for 6 days.</title>
        <authorList>
            <person name="Perner J."/>
            <person name="Ribeiro J.M.C."/>
        </authorList>
    </citation>
    <scope>NUCLEOTIDE SEQUENCE</scope>
    <source>
        <strain evidence="2">Semi-engorged</strain>
        <tissue evidence="2">Salivary glands</tissue>
    </source>
</reference>
<sequence length="103" mass="11193">MICTVKSLVFFFFINLSIFLRSLSLSAERPITTAGKAPLSCQSTWTMAPTARGAADSHNSSMYTSPTTSYLFSSSKYTSTNSPSLPSLRSVIALRAVTGDRER</sequence>
<dbReference type="EMBL" id="GIFC01006542">
    <property type="protein sequence ID" value="MXU88625.1"/>
    <property type="molecule type" value="Transcribed_RNA"/>
</dbReference>
<keyword evidence="1" id="KW-0732">Signal</keyword>
<protein>
    <submittedName>
        <fullName evidence="2">Putative secreted protein</fullName>
    </submittedName>
</protein>
<evidence type="ECO:0000256" key="1">
    <source>
        <dbReference type="SAM" id="SignalP"/>
    </source>
</evidence>